<evidence type="ECO:0000313" key="3">
    <source>
        <dbReference type="Proteomes" id="UP001598251"/>
    </source>
</evidence>
<sequence length="72" mass="7925">MGGGSERPAAGSVRKRKRGPAPGRPGERRRAGKKQKKTTKKKKKKYLTTPPKNKKKKKKKNTKPGATKSQTA</sequence>
<protein>
    <submittedName>
        <fullName evidence="2">Uncharacterized protein</fullName>
    </submittedName>
</protein>
<feature type="compositionally biased region" description="Low complexity" evidence="1">
    <location>
        <begin position="63"/>
        <end position="72"/>
    </location>
</feature>
<comment type="caution">
    <text evidence="2">The sequence shown here is derived from an EMBL/GenBank/DDBJ whole genome shotgun (WGS) entry which is preliminary data.</text>
</comment>
<dbReference type="EMBL" id="JBHXOF010000024">
    <property type="protein sequence ID" value="MFD4216912.1"/>
    <property type="molecule type" value="Genomic_DNA"/>
</dbReference>
<keyword evidence="3" id="KW-1185">Reference proteome</keyword>
<feature type="compositionally biased region" description="Basic residues" evidence="1">
    <location>
        <begin position="30"/>
        <end position="62"/>
    </location>
</feature>
<reference evidence="2 3" key="1">
    <citation type="submission" date="2024-09" db="EMBL/GenBank/DDBJ databases">
        <title>The Natural Products Discovery Center: Release of the First 8490 Sequenced Strains for Exploring Actinobacteria Biosynthetic Diversity.</title>
        <authorList>
            <person name="Kalkreuter E."/>
            <person name="Kautsar S.A."/>
            <person name="Yang D."/>
            <person name="Bader C.D."/>
            <person name="Teijaro C.N."/>
            <person name="Fluegel L."/>
            <person name="Davis C.M."/>
            <person name="Simpson J.R."/>
            <person name="Lauterbach L."/>
            <person name="Steele A.D."/>
            <person name="Gui C."/>
            <person name="Meng S."/>
            <person name="Li G."/>
            <person name="Viehrig K."/>
            <person name="Ye F."/>
            <person name="Su P."/>
            <person name="Kiefer A.F."/>
            <person name="Nichols A."/>
            <person name="Cepeda A.J."/>
            <person name="Yan W."/>
            <person name="Fan B."/>
            <person name="Jiang Y."/>
            <person name="Adhikari A."/>
            <person name="Zheng C.-J."/>
            <person name="Schuster L."/>
            <person name="Cowan T.M."/>
            <person name="Smanski M.J."/>
            <person name="Chevrette M.G."/>
            <person name="De Carvalho L.P.S."/>
            <person name="Shen B."/>
        </authorList>
    </citation>
    <scope>NUCLEOTIDE SEQUENCE [LARGE SCALE GENOMIC DNA]</scope>
    <source>
        <strain evidence="2 3">NPDC058546</strain>
    </source>
</reference>
<organism evidence="2 3">
    <name type="scientific">Streptomyces sindenensis</name>
    <dbReference type="NCBI Taxonomy" id="67363"/>
    <lineage>
        <taxon>Bacteria</taxon>
        <taxon>Bacillati</taxon>
        <taxon>Actinomycetota</taxon>
        <taxon>Actinomycetes</taxon>
        <taxon>Kitasatosporales</taxon>
        <taxon>Streptomycetaceae</taxon>
        <taxon>Streptomyces</taxon>
    </lineage>
</organism>
<evidence type="ECO:0000256" key="1">
    <source>
        <dbReference type="SAM" id="MobiDB-lite"/>
    </source>
</evidence>
<proteinExistence type="predicted"/>
<feature type="region of interest" description="Disordered" evidence="1">
    <location>
        <begin position="1"/>
        <end position="72"/>
    </location>
</feature>
<dbReference type="Proteomes" id="UP001598251">
    <property type="component" value="Unassembled WGS sequence"/>
</dbReference>
<feature type="non-terminal residue" evidence="2">
    <location>
        <position position="72"/>
    </location>
</feature>
<name>A0ABW6EU25_9ACTN</name>
<evidence type="ECO:0000313" key="2">
    <source>
        <dbReference type="EMBL" id="MFD4216912.1"/>
    </source>
</evidence>
<gene>
    <name evidence="2" type="ORF">ACFWSS_29000</name>
</gene>
<dbReference type="RefSeq" id="WP_382917896.1">
    <property type="nucleotide sequence ID" value="NZ_JBHXOF010000024.1"/>
</dbReference>
<accession>A0ABW6EU25</accession>